<proteinExistence type="predicted"/>
<dbReference type="InterPro" id="IPR029063">
    <property type="entry name" value="SAM-dependent_MTases_sf"/>
</dbReference>
<accession>A0A368HCQ6</accession>
<dbReference type="Pfam" id="PF13649">
    <property type="entry name" value="Methyltransf_25"/>
    <property type="match status" value="1"/>
</dbReference>
<feature type="domain" description="Methyltransferase" evidence="1">
    <location>
        <begin position="120"/>
        <end position="216"/>
    </location>
</feature>
<evidence type="ECO:0000259" key="1">
    <source>
        <dbReference type="Pfam" id="PF13649"/>
    </source>
</evidence>
<organism evidence="2 3">
    <name type="scientific">Acidiferrobacter thiooxydans</name>
    <dbReference type="NCBI Taxonomy" id="163359"/>
    <lineage>
        <taxon>Bacteria</taxon>
        <taxon>Pseudomonadati</taxon>
        <taxon>Pseudomonadota</taxon>
        <taxon>Gammaproteobacteria</taxon>
        <taxon>Acidiferrobacterales</taxon>
        <taxon>Acidiferrobacteraceae</taxon>
        <taxon>Acidiferrobacter</taxon>
    </lineage>
</organism>
<keyword evidence="3" id="KW-1185">Reference proteome</keyword>
<protein>
    <recommendedName>
        <fullName evidence="1">Methyltransferase domain-containing protein</fullName>
    </recommendedName>
</protein>
<dbReference type="Gene3D" id="3.40.50.150">
    <property type="entry name" value="Vaccinia Virus protein VP39"/>
    <property type="match status" value="1"/>
</dbReference>
<gene>
    <name evidence="2" type="ORF">C4900_10240</name>
</gene>
<comment type="caution">
    <text evidence="2">The sequence shown here is derived from an EMBL/GenBank/DDBJ whole genome shotgun (WGS) entry which is preliminary data.</text>
</comment>
<reference evidence="2 3" key="1">
    <citation type="submission" date="2018-02" db="EMBL/GenBank/DDBJ databases">
        <title>Insights into the biology of acidophilic members of the Acidiferrobacteraceae family derived from comparative genomic analyses.</title>
        <authorList>
            <person name="Issotta F."/>
            <person name="Thyssen C."/>
            <person name="Mena C."/>
            <person name="Moya A."/>
            <person name="Bellenberg S."/>
            <person name="Sproer C."/>
            <person name="Covarrubias P.C."/>
            <person name="Sand W."/>
            <person name="Quatrini R."/>
            <person name="Vera M."/>
        </authorList>
    </citation>
    <scope>NUCLEOTIDE SEQUENCE [LARGE SCALE GENOMIC DNA]</scope>
    <source>
        <strain evidence="3">m-1</strain>
    </source>
</reference>
<name>A0A368HCQ6_9GAMM</name>
<dbReference type="CDD" id="cd02440">
    <property type="entry name" value="AdoMet_MTases"/>
    <property type="match status" value="1"/>
</dbReference>
<sequence>MSILATVGMTRDFGKVSSNCHPLRLSLCQSGEIANQATRRADRVFMVLVSNLTKKDMYMVPEHFDLHNEPWLDERTRRRLAGAGQGIDVASQRADDLDERCLAFLDARFAQNPTTRPSALDLACGRGGQTLRMVACGALVTAVDRHDHGADIQRALSGRPIPRPPHFIQADFRALPKTLPDAPYDAIICQRAIHYLRYAEAIAAVRAWTHYLKPGGRVFLSASGLNSELGHRYPHRDRPVAERYAYLASDIAHRHAIQQPVCLYEAMDLVDLLHAAELGVADIFLSPFGNVKAMGFI</sequence>
<dbReference type="EMBL" id="PSYR01000002">
    <property type="protein sequence ID" value="RCN56224.1"/>
    <property type="molecule type" value="Genomic_DNA"/>
</dbReference>
<evidence type="ECO:0000313" key="3">
    <source>
        <dbReference type="Proteomes" id="UP000253250"/>
    </source>
</evidence>
<dbReference type="SUPFAM" id="SSF53335">
    <property type="entry name" value="S-adenosyl-L-methionine-dependent methyltransferases"/>
    <property type="match status" value="1"/>
</dbReference>
<dbReference type="Proteomes" id="UP000253250">
    <property type="component" value="Unassembled WGS sequence"/>
</dbReference>
<dbReference type="OrthoDB" id="9791837at2"/>
<dbReference type="AlphaFoldDB" id="A0A368HCQ6"/>
<dbReference type="InterPro" id="IPR041698">
    <property type="entry name" value="Methyltransf_25"/>
</dbReference>
<evidence type="ECO:0000313" key="2">
    <source>
        <dbReference type="EMBL" id="RCN56224.1"/>
    </source>
</evidence>